<evidence type="ECO:0000313" key="4">
    <source>
        <dbReference type="EMBL" id="MBB6131014.1"/>
    </source>
</evidence>
<feature type="domain" description="FecR protein" evidence="2">
    <location>
        <begin position="135"/>
        <end position="228"/>
    </location>
</feature>
<dbReference type="EMBL" id="JACHCA010000019">
    <property type="protein sequence ID" value="MBB6131014.1"/>
    <property type="molecule type" value="Genomic_DNA"/>
</dbReference>
<dbReference type="AlphaFoldDB" id="A0A841JKM5"/>
<reference evidence="4 5" key="1">
    <citation type="submission" date="2020-08" db="EMBL/GenBank/DDBJ databases">
        <title>Genomic Encyclopedia of Type Strains, Phase IV (KMG-V): Genome sequencing to study the core and pangenomes of soil and plant-associated prokaryotes.</title>
        <authorList>
            <person name="Whitman W."/>
        </authorList>
    </citation>
    <scope>NUCLEOTIDE SEQUENCE [LARGE SCALE GENOMIC DNA]</scope>
    <source>
        <strain evidence="4 5">MP601</strain>
    </source>
</reference>
<dbReference type="Pfam" id="PF04773">
    <property type="entry name" value="FecR"/>
    <property type="match status" value="1"/>
</dbReference>
<proteinExistence type="predicted"/>
<keyword evidence="1" id="KW-0812">Transmembrane</keyword>
<dbReference type="PANTHER" id="PTHR30273:SF2">
    <property type="entry name" value="PROTEIN FECR"/>
    <property type="match status" value="1"/>
</dbReference>
<gene>
    <name evidence="4" type="ORF">HDF22_005165</name>
</gene>
<dbReference type="Gene3D" id="3.55.50.30">
    <property type="match status" value="1"/>
</dbReference>
<dbReference type="PIRSF" id="PIRSF018266">
    <property type="entry name" value="FecR"/>
    <property type="match status" value="1"/>
</dbReference>
<dbReference type="InterPro" id="IPR006860">
    <property type="entry name" value="FecR"/>
</dbReference>
<sequence length="346" mass="38743">MDEHHYLLIIGYLEGKITEEETQYLLQKVQTDKEFSDAFEDIAEIWSAKKAVPNNSSKANEVLARLNKKIDDLEAAVPVSQSRSVKADHQNTIILKLRPILAIAASALILGGAFWLYKAKLNNKPANTLAIVEKHTAPGEKKKINLPDGTAVTLNASSSLRIANSFGDDKREVYLDGEAFFDVKRNPQKPFIVHTGKIATQVLGTHFNVSAYQNDSNITVSLVQGKVQVDMNNDPSKRIILDPGKQMTYSKTDHQAHVSDFMTEDITGWKENKLVFNYDSWPDAAKKLSRWYGVPVQLKDTTLLRCKLKGTFDNIPLAKVMEQIRIVADVSWQMQGNKMIISGKCN</sequence>
<dbReference type="FunFam" id="2.60.120.1440:FF:000001">
    <property type="entry name" value="Putative anti-sigma factor"/>
    <property type="match status" value="1"/>
</dbReference>
<evidence type="ECO:0000259" key="2">
    <source>
        <dbReference type="Pfam" id="PF04773"/>
    </source>
</evidence>
<dbReference type="GO" id="GO:0016989">
    <property type="term" value="F:sigma factor antagonist activity"/>
    <property type="evidence" value="ECO:0007669"/>
    <property type="project" value="TreeGrafter"/>
</dbReference>
<protein>
    <submittedName>
        <fullName evidence="4">Ferric-dicitrate binding protein FerR (Iron transport regulator)</fullName>
    </submittedName>
</protein>
<organism evidence="4 5">
    <name type="scientific">Mucilaginibacter lappiensis</name>
    <dbReference type="NCBI Taxonomy" id="354630"/>
    <lineage>
        <taxon>Bacteria</taxon>
        <taxon>Pseudomonadati</taxon>
        <taxon>Bacteroidota</taxon>
        <taxon>Sphingobacteriia</taxon>
        <taxon>Sphingobacteriales</taxon>
        <taxon>Sphingobacteriaceae</taxon>
        <taxon>Mucilaginibacter</taxon>
    </lineage>
</organism>
<name>A0A841JKM5_9SPHI</name>
<comment type="caution">
    <text evidence="4">The sequence shown here is derived from an EMBL/GenBank/DDBJ whole genome shotgun (WGS) entry which is preliminary data.</text>
</comment>
<dbReference type="InterPro" id="IPR032508">
    <property type="entry name" value="FecR_C"/>
</dbReference>
<accession>A0A841JKM5</accession>
<feature type="transmembrane region" description="Helical" evidence="1">
    <location>
        <begin position="100"/>
        <end position="117"/>
    </location>
</feature>
<evidence type="ECO:0000259" key="3">
    <source>
        <dbReference type="Pfam" id="PF16344"/>
    </source>
</evidence>
<dbReference type="Proteomes" id="UP000548326">
    <property type="component" value="Unassembled WGS sequence"/>
</dbReference>
<dbReference type="RefSeq" id="WP_183589638.1">
    <property type="nucleotide sequence ID" value="NZ_JACHCA010000019.1"/>
</dbReference>
<keyword evidence="1" id="KW-0472">Membrane</keyword>
<dbReference type="InterPro" id="IPR012373">
    <property type="entry name" value="Ferrdict_sens_TM"/>
</dbReference>
<dbReference type="PANTHER" id="PTHR30273">
    <property type="entry name" value="PERIPLASMIC SIGNAL SENSOR AND SIGMA FACTOR ACTIVATOR FECR-RELATED"/>
    <property type="match status" value="1"/>
</dbReference>
<evidence type="ECO:0000256" key="1">
    <source>
        <dbReference type="SAM" id="Phobius"/>
    </source>
</evidence>
<keyword evidence="1" id="KW-1133">Transmembrane helix</keyword>
<dbReference type="Pfam" id="PF16344">
    <property type="entry name" value="FecR_C"/>
    <property type="match status" value="1"/>
</dbReference>
<dbReference type="Gene3D" id="2.60.120.1440">
    <property type="match status" value="1"/>
</dbReference>
<feature type="domain" description="Protein FecR C-terminal" evidence="3">
    <location>
        <begin position="273"/>
        <end position="341"/>
    </location>
</feature>
<evidence type="ECO:0000313" key="5">
    <source>
        <dbReference type="Proteomes" id="UP000548326"/>
    </source>
</evidence>